<evidence type="ECO:0000313" key="3">
    <source>
        <dbReference type="EMBL" id="APE95076.1"/>
    </source>
</evidence>
<feature type="domain" description="DUF7344" evidence="2">
    <location>
        <begin position="15"/>
        <end position="94"/>
    </location>
</feature>
<evidence type="ECO:0000256" key="1">
    <source>
        <dbReference type="SAM" id="Phobius"/>
    </source>
</evidence>
<keyword evidence="1" id="KW-1133">Transmembrane helix</keyword>
<dbReference type="EMBL" id="CP016804">
    <property type="protein sequence ID" value="APE95076.1"/>
    <property type="molecule type" value="Genomic_DNA"/>
</dbReference>
<reference evidence="4" key="1">
    <citation type="submission" date="2016-08" db="EMBL/GenBank/DDBJ databases">
        <title>Discovery of first anaerobic lithoheterotrophic haloarchae widely represented in hypersaline habitats.</title>
        <authorList>
            <person name="Sorokin D.Y."/>
            <person name="Kublanov I.V."/>
            <person name="Roman P."/>
            <person name="Sinninghe Damste J.S."/>
            <person name="Golyshin P.N."/>
            <person name="Rojo D."/>
            <person name="Ciordia S."/>
            <person name="Mena Md.C."/>
            <person name="Ferrer M."/>
            <person name="Smedile F."/>
            <person name="Messina E."/>
            <person name="La Cono V."/>
            <person name="Yakimov M.M."/>
        </authorList>
    </citation>
    <scope>NUCLEOTIDE SEQUENCE [LARGE SCALE GENOMIC DNA]</scope>
    <source>
        <strain evidence="4">HSR6</strain>
    </source>
</reference>
<feature type="transmembrane region" description="Helical" evidence="1">
    <location>
        <begin position="148"/>
        <end position="167"/>
    </location>
</feature>
<evidence type="ECO:0000259" key="2">
    <source>
        <dbReference type="Pfam" id="PF24035"/>
    </source>
</evidence>
<dbReference type="InterPro" id="IPR055768">
    <property type="entry name" value="DUF7344"/>
</dbReference>
<evidence type="ECO:0000313" key="4">
    <source>
        <dbReference type="Proteomes" id="UP000186165"/>
    </source>
</evidence>
<keyword evidence="4" id="KW-1185">Reference proteome</keyword>
<keyword evidence="1" id="KW-0472">Membrane</keyword>
<dbReference type="InterPro" id="IPR036388">
    <property type="entry name" value="WH-like_DNA-bd_sf"/>
</dbReference>
<sequence length="184" mass="20760">MSSSDSAGLSTDQIFEILSSQRRRMVLYYLRQHGGSATMSDLADQIAAWENETEIDELTSQERKRVYVSLYQTHLPKLASTNLIDYDSDEGDVRLTDRATEMDAFLSPKQRSGYSWRRHYFALLLLAGALMVIGVIVTPLFGPNVLPLLVGGILIGYLVTVGVEYWYHRKQQSTVPVELVPDDQ</sequence>
<organism evidence="3 4">
    <name type="scientific">Halodesulfurarchaeum formicicum</name>
    <dbReference type="NCBI Taxonomy" id="1873524"/>
    <lineage>
        <taxon>Archaea</taxon>
        <taxon>Methanobacteriati</taxon>
        <taxon>Methanobacteriota</taxon>
        <taxon>Stenosarchaea group</taxon>
        <taxon>Halobacteria</taxon>
        <taxon>Halobacteriales</taxon>
        <taxon>Halobacteriaceae</taxon>
        <taxon>Halodesulfurarchaeum</taxon>
    </lineage>
</organism>
<keyword evidence="1" id="KW-0812">Transmembrane</keyword>
<dbReference type="Proteomes" id="UP000186165">
    <property type="component" value="Chromosome"/>
</dbReference>
<gene>
    <name evidence="3" type="ORF">HSR6_0616</name>
</gene>
<dbReference type="KEGG" id="hhsr:HSR6_0616"/>
<dbReference type="Pfam" id="PF24035">
    <property type="entry name" value="DUF7344"/>
    <property type="match status" value="1"/>
</dbReference>
<dbReference type="AlphaFoldDB" id="A0A1J1AAA9"/>
<proteinExistence type="predicted"/>
<accession>A0A1J1AAA9</accession>
<dbReference type="Gene3D" id="1.10.10.10">
    <property type="entry name" value="Winged helix-like DNA-binding domain superfamily/Winged helix DNA-binding domain"/>
    <property type="match status" value="1"/>
</dbReference>
<name>A0A1J1AAA9_9EURY</name>
<protein>
    <recommendedName>
        <fullName evidence="2">DUF7344 domain-containing protein</fullName>
    </recommendedName>
</protein>
<dbReference type="OrthoDB" id="331021at2157"/>
<feature type="transmembrane region" description="Helical" evidence="1">
    <location>
        <begin position="120"/>
        <end position="142"/>
    </location>
</feature>